<evidence type="ECO:0000256" key="1">
    <source>
        <dbReference type="SAM" id="Phobius"/>
    </source>
</evidence>
<dbReference type="Proteomes" id="UP000238479">
    <property type="component" value="Chromosome 6"/>
</dbReference>
<comment type="caution">
    <text evidence="2">The sequence shown here is derived from an EMBL/GenBank/DDBJ whole genome shotgun (WGS) entry which is preliminary data.</text>
</comment>
<keyword evidence="3" id="KW-1185">Reference proteome</keyword>
<evidence type="ECO:0000313" key="2">
    <source>
        <dbReference type="EMBL" id="PRQ25124.1"/>
    </source>
</evidence>
<evidence type="ECO:0008006" key="4">
    <source>
        <dbReference type="Google" id="ProtNLM"/>
    </source>
</evidence>
<sequence length="117" mass="13377">MGNQWEQKGTMDCGRNKKKEVEKYKGVEFLSGGRCGSELGEEDDLDCSEGWEDFGVVLCSSRGLCRYVVCGIMFVCLFWRLCLEVFITFTEMDNCIWSLCSLVWTVWNHVSTALEFG</sequence>
<reference evidence="2 3" key="1">
    <citation type="journal article" date="2018" name="Nat. Genet.">
        <title>The Rosa genome provides new insights in the design of modern roses.</title>
        <authorList>
            <person name="Bendahmane M."/>
        </authorList>
    </citation>
    <scope>NUCLEOTIDE SEQUENCE [LARGE SCALE GENOMIC DNA]</scope>
    <source>
        <strain evidence="3">cv. Old Blush</strain>
    </source>
</reference>
<dbReference type="Gramene" id="PRQ25124">
    <property type="protein sequence ID" value="PRQ25124"/>
    <property type="gene ID" value="RchiOBHm_Chr6g0280161"/>
</dbReference>
<evidence type="ECO:0000313" key="3">
    <source>
        <dbReference type="Proteomes" id="UP000238479"/>
    </source>
</evidence>
<organism evidence="2 3">
    <name type="scientific">Rosa chinensis</name>
    <name type="common">China rose</name>
    <dbReference type="NCBI Taxonomy" id="74649"/>
    <lineage>
        <taxon>Eukaryota</taxon>
        <taxon>Viridiplantae</taxon>
        <taxon>Streptophyta</taxon>
        <taxon>Embryophyta</taxon>
        <taxon>Tracheophyta</taxon>
        <taxon>Spermatophyta</taxon>
        <taxon>Magnoliopsida</taxon>
        <taxon>eudicotyledons</taxon>
        <taxon>Gunneridae</taxon>
        <taxon>Pentapetalae</taxon>
        <taxon>rosids</taxon>
        <taxon>fabids</taxon>
        <taxon>Rosales</taxon>
        <taxon>Rosaceae</taxon>
        <taxon>Rosoideae</taxon>
        <taxon>Rosoideae incertae sedis</taxon>
        <taxon>Rosa</taxon>
    </lineage>
</organism>
<dbReference type="EMBL" id="PDCK01000044">
    <property type="protein sequence ID" value="PRQ25124.1"/>
    <property type="molecule type" value="Genomic_DNA"/>
</dbReference>
<name>A0A2P6PT92_ROSCH</name>
<protein>
    <recommendedName>
        <fullName evidence="4">Transmembrane protein</fullName>
    </recommendedName>
</protein>
<keyword evidence="1" id="KW-0472">Membrane</keyword>
<dbReference type="AlphaFoldDB" id="A0A2P6PT92"/>
<keyword evidence="1" id="KW-0812">Transmembrane</keyword>
<accession>A0A2P6PT92</accession>
<gene>
    <name evidence="2" type="ORF">RchiOBHm_Chr6g0280161</name>
</gene>
<feature type="transmembrane region" description="Helical" evidence="1">
    <location>
        <begin position="67"/>
        <end position="89"/>
    </location>
</feature>
<proteinExistence type="predicted"/>
<keyword evidence="1" id="KW-1133">Transmembrane helix</keyword>